<dbReference type="CDD" id="cd02209">
    <property type="entry name" value="cupin_XRE_C"/>
    <property type="match status" value="1"/>
</dbReference>
<dbReference type="Gene3D" id="2.60.120.10">
    <property type="entry name" value="Jelly Rolls"/>
    <property type="match status" value="1"/>
</dbReference>
<dbReference type="InterPro" id="IPR013096">
    <property type="entry name" value="Cupin_2"/>
</dbReference>
<dbReference type="RefSeq" id="WP_137641140.1">
    <property type="nucleotide sequence ID" value="NZ_BJDK01000041.1"/>
</dbReference>
<gene>
    <name evidence="3" type="ORF">ACFP3T_06265</name>
</gene>
<evidence type="ECO:0000259" key="2">
    <source>
        <dbReference type="PROSITE" id="PS50943"/>
    </source>
</evidence>
<dbReference type="InterPro" id="IPR050807">
    <property type="entry name" value="TransReg_Diox_bact_type"/>
</dbReference>
<dbReference type="InterPro" id="IPR001387">
    <property type="entry name" value="Cro/C1-type_HTH"/>
</dbReference>
<dbReference type="EMBL" id="JBHSSD010000029">
    <property type="protein sequence ID" value="MFC6164273.1"/>
    <property type="molecule type" value="Genomic_DNA"/>
</dbReference>
<dbReference type="InterPro" id="IPR010982">
    <property type="entry name" value="Lambda_DNA-bd_dom_sf"/>
</dbReference>
<dbReference type="Pfam" id="PF07883">
    <property type="entry name" value="Cupin_2"/>
    <property type="match status" value="1"/>
</dbReference>
<organism evidence="3 4">
    <name type="scientific">Lactiplantibacillus dongliensis</name>
    <dbReference type="NCBI Taxonomy" id="2559919"/>
    <lineage>
        <taxon>Bacteria</taxon>
        <taxon>Bacillati</taxon>
        <taxon>Bacillota</taxon>
        <taxon>Bacilli</taxon>
        <taxon>Lactobacillales</taxon>
        <taxon>Lactobacillaceae</taxon>
        <taxon>Lactiplantibacillus</taxon>
    </lineage>
</organism>
<sequence length="193" mass="21915">MNIGEKVKSLRSQHKMTLKDLATQADLSVGFLSQFERGMTTIDVAHLQTIADIFGVSIQIFFATKEVQKRDVIRSYERKDQRRLNNAIYESLSAESADLTMRPELLILLPDEKQELPEAYTHEGEEFVYVLAGILTLVIKDKVYQLYPGDATHFNSMRLHNWANQGQSLVKLLVVHSGNLGGHDHYESQAIAR</sequence>
<dbReference type="InterPro" id="IPR011051">
    <property type="entry name" value="RmlC_Cupin_sf"/>
</dbReference>
<dbReference type="SMART" id="SM00530">
    <property type="entry name" value="HTH_XRE"/>
    <property type="match status" value="1"/>
</dbReference>
<comment type="caution">
    <text evidence="3">The sequence shown here is derived from an EMBL/GenBank/DDBJ whole genome shotgun (WGS) entry which is preliminary data.</text>
</comment>
<dbReference type="Proteomes" id="UP001596253">
    <property type="component" value="Unassembled WGS sequence"/>
</dbReference>
<evidence type="ECO:0000313" key="3">
    <source>
        <dbReference type="EMBL" id="MFC6164273.1"/>
    </source>
</evidence>
<evidence type="ECO:0000256" key="1">
    <source>
        <dbReference type="ARBA" id="ARBA00023125"/>
    </source>
</evidence>
<evidence type="ECO:0000313" key="4">
    <source>
        <dbReference type="Proteomes" id="UP001596253"/>
    </source>
</evidence>
<keyword evidence="4" id="KW-1185">Reference proteome</keyword>
<dbReference type="PANTHER" id="PTHR46797">
    <property type="entry name" value="HTH-TYPE TRANSCRIPTIONAL REGULATOR"/>
    <property type="match status" value="1"/>
</dbReference>
<dbReference type="PANTHER" id="PTHR46797:SF25">
    <property type="entry name" value="TRANSCRIPTIONAL REGULATOR"/>
    <property type="match status" value="1"/>
</dbReference>
<dbReference type="SUPFAM" id="SSF47413">
    <property type="entry name" value="lambda repressor-like DNA-binding domains"/>
    <property type="match status" value="1"/>
</dbReference>
<proteinExistence type="predicted"/>
<dbReference type="Pfam" id="PF01381">
    <property type="entry name" value="HTH_3"/>
    <property type="match status" value="1"/>
</dbReference>
<reference evidence="4" key="1">
    <citation type="journal article" date="2019" name="Int. J. Syst. Evol. Microbiol.">
        <title>The Global Catalogue of Microorganisms (GCM) 10K type strain sequencing project: providing services to taxonomists for standard genome sequencing and annotation.</title>
        <authorList>
            <consortium name="The Broad Institute Genomics Platform"/>
            <consortium name="The Broad Institute Genome Sequencing Center for Infectious Disease"/>
            <person name="Wu L."/>
            <person name="Ma J."/>
        </authorList>
    </citation>
    <scope>NUCLEOTIDE SEQUENCE [LARGE SCALE GENOMIC DNA]</scope>
    <source>
        <strain evidence="4">CCM 8932</strain>
    </source>
</reference>
<keyword evidence="1" id="KW-0238">DNA-binding</keyword>
<feature type="domain" description="HTH cro/C1-type" evidence="2">
    <location>
        <begin position="7"/>
        <end position="61"/>
    </location>
</feature>
<dbReference type="PROSITE" id="PS50943">
    <property type="entry name" value="HTH_CROC1"/>
    <property type="match status" value="1"/>
</dbReference>
<dbReference type="InterPro" id="IPR014710">
    <property type="entry name" value="RmlC-like_jellyroll"/>
</dbReference>
<protein>
    <submittedName>
        <fullName evidence="3">Helix-turn-helix domain-containing protein</fullName>
    </submittedName>
</protein>
<name>A0ABW1R7B9_9LACO</name>
<dbReference type="Gene3D" id="1.10.260.40">
    <property type="entry name" value="lambda repressor-like DNA-binding domains"/>
    <property type="match status" value="1"/>
</dbReference>
<dbReference type="SUPFAM" id="SSF51182">
    <property type="entry name" value="RmlC-like cupins"/>
    <property type="match status" value="1"/>
</dbReference>
<accession>A0ABW1R7B9</accession>
<dbReference type="CDD" id="cd00093">
    <property type="entry name" value="HTH_XRE"/>
    <property type="match status" value="1"/>
</dbReference>